<dbReference type="HAMAP" id="MF_00460">
    <property type="entry name" value="UPF0125_RnfH"/>
    <property type="match status" value="1"/>
</dbReference>
<organism evidence="3 4">
    <name type="scientific">Thiocystis violascens (strain ATCC 17096 / DSM 198 / 6111)</name>
    <name type="common">Chromatium violascens</name>
    <dbReference type="NCBI Taxonomy" id="765911"/>
    <lineage>
        <taxon>Bacteria</taxon>
        <taxon>Pseudomonadati</taxon>
        <taxon>Pseudomonadota</taxon>
        <taxon>Gammaproteobacteria</taxon>
        <taxon>Chromatiales</taxon>
        <taxon>Chromatiaceae</taxon>
        <taxon>Thiocystis</taxon>
    </lineage>
</organism>
<dbReference type="EMBL" id="CP003154">
    <property type="protein sequence ID" value="AFL72155.1"/>
    <property type="molecule type" value="Genomic_DNA"/>
</dbReference>
<dbReference type="InterPro" id="IPR005346">
    <property type="entry name" value="RnfH"/>
</dbReference>
<proteinExistence type="inferred from homology"/>
<dbReference type="RefSeq" id="WP_014776664.1">
    <property type="nucleotide sequence ID" value="NC_018012.1"/>
</dbReference>
<dbReference type="PANTHER" id="PTHR37483:SF1">
    <property type="entry name" value="UPF0125 PROTEIN RATB"/>
    <property type="match status" value="1"/>
</dbReference>
<dbReference type="InterPro" id="IPR037021">
    <property type="entry name" value="RnfH_sf"/>
</dbReference>
<protein>
    <recommendedName>
        <fullName evidence="2">UPF0125 protein Thivi_0067</fullName>
    </recommendedName>
</protein>
<dbReference type="NCBIfam" id="NF002490">
    <property type="entry name" value="PRK01777.1"/>
    <property type="match status" value="1"/>
</dbReference>
<dbReference type="PANTHER" id="PTHR37483">
    <property type="entry name" value="UPF0125 PROTEIN RATB"/>
    <property type="match status" value="1"/>
</dbReference>
<dbReference type="eggNOG" id="COG2914">
    <property type="taxonomic scope" value="Bacteria"/>
</dbReference>
<dbReference type="SUPFAM" id="SSF54285">
    <property type="entry name" value="MoaD/ThiS"/>
    <property type="match status" value="1"/>
</dbReference>
<reference evidence="3 4" key="1">
    <citation type="submission" date="2012-06" db="EMBL/GenBank/DDBJ databases">
        <title>Complete sequence of Thiocystis violascens DSM 198.</title>
        <authorList>
            <consortium name="US DOE Joint Genome Institute"/>
            <person name="Lucas S."/>
            <person name="Han J."/>
            <person name="Lapidus A."/>
            <person name="Cheng J.-F."/>
            <person name="Goodwin L."/>
            <person name="Pitluck S."/>
            <person name="Peters L."/>
            <person name="Ovchinnikova G."/>
            <person name="Teshima H."/>
            <person name="Detter J.C."/>
            <person name="Han C."/>
            <person name="Tapia R."/>
            <person name="Land M."/>
            <person name="Hauser L."/>
            <person name="Kyrpides N."/>
            <person name="Ivanova N."/>
            <person name="Pagani I."/>
            <person name="Vogl K."/>
            <person name="Liu Z."/>
            <person name="Frigaard N.-U."/>
            <person name="Bryant D."/>
            <person name="Woyke T."/>
        </authorList>
    </citation>
    <scope>NUCLEOTIDE SEQUENCE [LARGE SCALE GENOMIC DNA]</scope>
    <source>
        <strain evidence="4">ATCC 17096 / DSM 198 / 6111</strain>
    </source>
</reference>
<dbReference type="STRING" id="765911.Thivi_0067"/>
<accession>I3Y587</accession>
<keyword evidence="4" id="KW-1185">Reference proteome</keyword>
<gene>
    <name evidence="3" type="ordered locus">Thivi_0067</name>
</gene>
<sequence length="100" mass="10824">MKVSIVYALAKRQIWLNIEVPEGATLREAVERSGLLAQCPEIDLDQQKVGVFGKVSALETKLADGDRVEIYRPLIADPKTLKGRAKGEDAAAPPAKTSAH</sequence>
<evidence type="ECO:0000256" key="1">
    <source>
        <dbReference type="ARBA" id="ARBA00010645"/>
    </source>
</evidence>
<evidence type="ECO:0000256" key="2">
    <source>
        <dbReference type="HAMAP-Rule" id="MF_00460"/>
    </source>
</evidence>
<dbReference type="Pfam" id="PF03658">
    <property type="entry name" value="Ub-RnfH"/>
    <property type="match status" value="1"/>
</dbReference>
<comment type="similarity">
    <text evidence="1 2">Belongs to the UPF0125 (RnfH) family.</text>
</comment>
<dbReference type="HOGENOM" id="CLU_150721_1_0_6"/>
<dbReference type="Proteomes" id="UP000006062">
    <property type="component" value="Chromosome"/>
</dbReference>
<dbReference type="OrthoDB" id="9796575at2"/>
<dbReference type="Gene3D" id="3.10.20.280">
    <property type="entry name" value="RnfH-like"/>
    <property type="match status" value="1"/>
</dbReference>
<dbReference type="InterPro" id="IPR016155">
    <property type="entry name" value="Mopterin_synth/thiamin_S_b"/>
</dbReference>
<evidence type="ECO:0000313" key="4">
    <source>
        <dbReference type="Proteomes" id="UP000006062"/>
    </source>
</evidence>
<dbReference type="KEGG" id="tvi:Thivi_0067"/>
<name>I3Y587_THIV6</name>
<evidence type="ECO:0000313" key="3">
    <source>
        <dbReference type="EMBL" id="AFL72155.1"/>
    </source>
</evidence>
<dbReference type="AlphaFoldDB" id="I3Y587"/>